<evidence type="ECO:0000256" key="1">
    <source>
        <dbReference type="SAM" id="Phobius"/>
    </source>
</evidence>
<proteinExistence type="predicted"/>
<keyword evidence="1" id="KW-0472">Membrane</keyword>
<dbReference type="AlphaFoldDB" id="A0A0D7BV47"/>
<evidence type="ECO:0000313" key="2">
    <source>
        <dbReference type="EMBL" id="KIY74277.1"/>
    </source>
</evidence>
<reference evidence="2 3" key="1">
    <citation type="journal article" date="2015" name="Fungal Genet. Biol.">
        <title>Evolution of novel wood decay mechanisms in Agaricales revealed by the genome sequences of Fistulina hepatica and Cylindrobasidium torrendii.</title>
        <authorList>
            <person name="Floudas D."/>
            <person name="Held B.W."/>
            <person name="Riley R."/>
            <person name="Nagy L.G."/>
            <person name="Koehler G."/>
            <person name="Ransdell A.S."/>
            <person name="Younus H."/>
            <person name="Chow J."/>
            <person name="Chiniquy J."/>
            <person name="Lipzen A."/>
            <person name="Tritt A."/>
            <person name="Sun H."/>
            <person name="Haridas S."/>
            <person name="LaButti K."/>
            <person name="Ohm R.A."/>
            <person name="Kues U."/>
            <person name="Blanchette R.A."/>
            <person name="Grigoriev I.V."/>
            <person name="Minto R.E."/>
            <person name="Hibbett D.S."/>
        </authorList>
    </citation>
    <scope>NUCLEOTIDE SEQUENCE [LARGE SCALE GENOMIC DNA]</scope>
    <source>
        <strain evidence="2 3">FP15055 ss-10</strain>
    </source>
</reference>
<evidence type="ECO:0008006" key="4">
    <source>
        <dbReference type="Google" id="ProtNLM"/>
    </source>
</evidence>
<evidence type="ECO:0000313" key="3">
    <source>
        <dbReference type="Proteomes" id="UP000054007"/>
    </source>
</evidence>
<keyword evidence="3" id="KW-1185">Reference proteome</keyword>
<protein>
    <recommendedName>
        <fullName evidence="4">Adhesin domain-containing protein</fullName>
    </recommendedName>
</protein>
<gene>
    <name evidence="2" type="ORF">CYLTODRAFT_340398</name>
</gene>
<organism evidence="2 3">
    <name type="scientific">Cylindrobasidium torrendii FP15055 ss-10</name>
    <dbReference type="NCBI Taxonomy" id="1314674"/>
    <lineage>
        <taxon>Eukaryota</taxon>
        <taxon>Fungi</taxon>
        <taxon>Dikarya</taxon>
        <taxon>Basidiomycota</taxon>
        <taxon>Agaricomycotina</taxon>
        <taxon>Agaricomycetes</taxon>
        <taxon>Agaricomycetidae</taxon>
        <taxon>Agaricales</taxon>
        <taxon>Marasmiineae</taxon>
        <taxon>Physalacriaceae</taxon>
        <taxon>Cylindrobasidium</taxon>
    </lineage>
</organism>
<dbReference type="OrthoDB" id="2991206at2759"/>
<name>A0A0D7BV47_9AGAR</name>
<sequence length="358" mass="39215">MDLFSSCLLVWKAIGVVFLCALVLGGIKLVLWAITPVDTGLEKMPAWSTSLGCLDAPLVMKGGKSTMKVPLGSHYEHAFDVRGDAVGTIFLTEGAADAKDVEYDILVSGNDQSLLDQVTIVDPLSDESTNSRLMMNTPWVEKGSPSCIRFDIVVRIPTGLKKLSIASHAVAQVQFDHSTQMHLDDLRVTLYAIDRRNMILPRDTVRADIMKLEVFRGWIVGDVNIVKSTTINTQRGNGIMNVRVHPVAGDSAAQLQTTTGAGRTDIFYIEDRVRQHRAIDSTHISSLNGEMYLTYKKAAFDGLVSLKSGAYTTTGLSELPQSSLEKEGLDEKWTHWAGSPEGADRLTISSRGWTGLYL</sequence>
<dbReference type="Proteomes" id="UP000054007">
    <property type="component" value="Unassembled WGS sequence"/>
</dbReference>
<keyword evidence="1" id="KW-0812">Transmembrane</keyword>
<keyword evidence="1" id="KW-1133">Transmembrane helix</keyword>
<dbReference type="EMBL" id="KN880431">
    <property type="protein sequence ID" value="KIY74277.1"/>
    <property type="molecule type" value="Genomic_DNA"/>
</dbReference>
<accession>A0A0D7BV47</accession>
<feature type="transmembrane region" description="Helical" evidence="1">
    <location>
        <begin position="9"/>
        <end position="34"/>
    </location>
</feature>